<sequence>MAPHGQAGVDSARLAPSELADHLTGDMMKTKLLCAVVAACGCGLPATALKAQTSDRDWYAGAKLAYVHNDAFRTDRAGVAGEALVGITAGAHWNLEASVQLADLDAKDDMAVVAADALYFFDRDAKIAPYATAGLGYAYEGGLPREASRGGVMMRAGLGIETALGQRFRLRIEARYQRHESSGSRASLTDPMLSVGVVMPFR</sequence>
<reference evidence="3 4" key="1">
    <citation type="submission" date="2019-02" db="EMBL/GenBank/DDBJ databases">
        <title>WGS of Pseudoxanthomonas species novum from clinical isolates.</title>
        <authorList>
            <person name="Bernier A.-M."/>
            <person name="Bernard K."/>
            <person name="Vachon A."/>
        </authorList>
    </citation>
    <scope>NUCLEOTIDE SEQUENCE [LARGE SCALE GENOMIC DNA]</scope>
    <source>
        <strain evidence="3 4">NML171202</strain>
    </source>
</reference>
<dbReference type="SUPFAM" id="SSF56925">
    <property type="entry name" value="OMPA-like"/>
    <property type="match status" value="1"/>
</dbReference>
<dbReference type="Gene3D" id="2.40.160.20">
    <property type="match status" value="1"/>
</dbReference>
<dbReference type="InterPro" id="IPR011250">
    <property type="entry name" value="OMP/PagP_B-barrel"/>
</dbReference>
<keyword evidence="1" id="KW-0732">Signal</keyword>
<protein>
    <submittedName>
        <fullName evidence="3">Porin family protein</fullName>
    </submittedName>
</protein>
<evidence type="ECO:0000259" key="2">
    <source>
        <dbReference type="Pfam" id="PF13505"/>
    </source>
</evidence>
<organism evidence="3 4">
    <name type="scientific">Pseudoxanthomonas winnipegensis</name>
    <dbReference type="NCBI Taxonomy" id="2480810"/>
    <lineage>
        <taxon>Bacteria</taxon>
        <taxon>Pseudomonadati</taxon>
        <taxon>Pseudomonadota</taxon>
        <taxon>Gammaproteobacteria</taxon>
        <taxon>Lysobacterales</taxon>
        <taxon>Lysobacteraceae</taxon>
        <taxon>Pseudoxanthomonas</taxon>
    </lineage>
</organism>
<comment type="caution">
    <text evidence="3">The sequence shown here is derived from an EMBL/GenBank/DDBJ whole genome shotgun (WGS) entry which is preliminary data.</text>
</comment>
<dbReference type="AlphaFoldDB" id="A0A4Q8LPL1"/>
<dbReference type="Proteomes" id="UP000291286">
    <property type="component" value="Unassembled WGS sequence"/>
</dbReference>
<dbReference type="InterPro" id="IPR027385">
    <property type="entry name" value="Beta-barrel_OMP"/>
</dbReference>
<evidence type="ECO:0000256" key="1">
    <source>
        <dbReference type="ARBA" id="ARBA00022729"/>
    </source>
</evidence>
<feature type="domain" description="Outer membrane protein beta-barrel" evidence="2">
    <location>
        <begin position="36"/>
        <end position="199"/>
    </location>
</feature>
<accession>A0A4Q8LPL1</accession>
<dbReference type="EMBL" id="SHMB01000001">
    <property type="protein sequence ID" value="TAA33147.1"/>
    <property type="molecule type" value="Genomic_DNA"/>
</dbReference>
<proteinExistence type="predicted"/>
<dbReference type="Pfam" id="PF13505">
    <property type="entry name" value="OMP_b-brl"/>
    <property type="match status" value="1"/>
</dbReference>
<evidence type="ECO:0000313" key="3">
    <source>
        <dbReference type="EMBL" id="TAA33147.1"/>
    </source>
</evidence>
<gene>
    <name evidence="3" type="ORF">EA661_02425</name>
</gene>
<dbReference type="RefSeq" id="WP_130515376.1">
    <property type="nucleotide sequence ID" value="NZ_SHMB01000001.1"/>
</dbReference>
<evidence type="ECO:0000313" key="4">
    <source>
        <dbReference type="Proteomes" id="UP000291286"/>
    </source>
</evidence>
<name>A0A4Q8LPL1_9GAMM</name>